<gene>
    <name evidence="1" type="ORF">SAMN06297144_0111</name>
</gene>
<reference evidence="1 2" key="1">
    <citation type="submission" date="2017-07" db="EMBL/GenBank/DDBJ databases">
        <authorList>
            <person name="Sun Z.S."/>
            <person name="Albrecht U."/>
            <person name="Echele G."/>
            <person name="Lee C.C."/>
        </authorList>
    </citation>
    <scope>NUCLEOTIDE SEQUENCE [LARGE SCALE GENOMIC DNA]</scope>
    <source>
        <strain evidence="1 2">CGMCC 1.12672</strain>
    </source>
</reference>
<evidence type="ECO:0000313" key="2">
    <source>
        <dbReference type="Proteomes" id="UP000219494"/>
    </source>
</evidence>
<dbReference type="RefSeq" id="WP_179640779.1">
    <property type="nucleotide sequence ID" value="NZ_OBMI01000001.1"/>
</dbReference>
<dbReference type="Proteomes" id="UP000219494">
    <property type="component" value="Unassembled WGS sequence"/>
</dbReference>
<sequence>MRWVSGGLPASVAPRLLSAMRDADRARKAERLTSKDEASVETVDA</sequence>
<protein>
    <submittedName>
        <fullName evidence="1">Uncharacterized protein</fullName>
    </submittedName>
</protein>
<keyword evidence="2" id="KW-1185">Reference proteome</keyword>
<proteinExistence type="predicted"/>
<dbReference type="EMBL" id="OBMI01000001">
    <property type="protein sequence ID" value="SOB78605.1"/>
    <property type="molecule type" value="Genomic_DNA"/>
</dbReference>
<name>A0A285Q9I7_9SPHN</name>
<evidence type="ECO:0000313" key="1">
    <source>
        <dbReference type="EMBL" id="SOB78605.1"/>
    </source>
</evidence>
<organism evidence="1 2">
    <name type="scientific">Sphingomonas guangdongensis</name>
    <dbReference type="NCBI Taxonomy" id="1141890"/>
    <lineage>
        <taxon>Bacteria</taxon>
        <taxon>Pseudomonadati</taxon>
        <taxon>Pseudomonadota</taxon>
        <taxon>Alphaproteobacteria</taxon>
        <taxon>Sphingomonadales</taxon>
        <taxon>Sphingomonadaceae</taxon>
        <taxon>Sphingomonas</taxon>
    </lineage>
</organism>
<dbReference type="AlphaFoldDB" id="A0A285Q9I7"/>
<accession>A0A285Q9I7</accession>